<gene>
    <name evidence="3" type="ORF">FJU11_06210</name>
</gene>
<dbReference type="PROSITE" id="PS50146">
    <property type="entry name" value="DAGK"/>
    <property type="match status" value="1"/>
</dbReference>
<keyword evidence="4" id="KW-1185">Reference proteome</keyword>
<organism evidence="3 4">
    <name type="scientific">Pararhizobium mangrovi</name>
    <dbReference type="NCBI Taxonomy" id="2590452"/>
    <lineage>
        <taxon>Bacteria</taxon>
        <taxon>Pseudomonadati</taxon>
        <taxon>Pseudomonadota</taxon>
        <taxon>Alphaproteobacteria</taxon>
        <taxon>Hyphomicrobiales</taxon>
        <taxon>Rhizobiaceae</taxon>
        <taxon>Rhizobium/Agrobacterium group</taxon>
        <taxon>Pararhizobium</taxon>
    </lineage>
</organism>
<evidence type="ECO:0000256" key="1">
    <source>
        <dbReference type="SAM" id="MobiDB-lite"/>
    </source>
</evidence>
<evidence type="ECO:0000313" key="3">
    <source>
        <dbReference type="EMBL" id="TPW29864.1"/>
    </source>
</evidence>
<dbReference type="Gene3D" id="2.60.200.40">
    <property type="match status" value="1"/>
</dbReference>
<dbReference type="AlphaFoldDB" id="A0A506U9W5"/>
<protein>
    <submittedName>
        <fullName evidence="3">Diacylglycerol kinase family lipid kinase</fullName>
    </submittedName>
</protein>
<feature type="region of interest" description="Disordered" evidence="1">
    <location>
        <begin position="296"/>
        <end position="327"/>
    </location>
</feature>
<dbReference type="GO" id="GO:0008929">
    <property type="term" value="F:methylglyoxal synthase activity"/>
    <property type="evidence" value="ECO:0007669"/>
    <property type="project" value="InterPro"/>
</dbReference>
<proteinExistence type="predicted"/>
<dbReference type="PANTHER" id="PTHR30492:SF0">
    <property type="entry name" value="METHYLGLYOXAL SYNTHASE"/>
    <property type="match status" value="1"/>
</dbReference>
<feature type="domain" description="DAGKc" evidence="2">
    <location>
        <begin position="1"/>
        <end position="131"/>
    </location>
</feature>
<dbReference type="OrthoDB" id="9815110at2"/>
<dbReference type="InterPro" id="IPR001206">
    <property type="entry name" value="Diacylglycerol_kinase_cat_dom"/>
</dbReference>
<keyword evidence="3" id="KW-0808">Transferase</keyword>
<dbReference type="RefSeq" id="WP_141166173.1">
    <property type="nucleotide sequence ID" value="NZ_VHLH01000008.1"/>
</dbReference>
<dbReference type="GO" id="GO:0019242">
    <property type="term" value="P:methylglyoxal biosynthetic process"/>
    <property type="evidence" value="ECO:0007669"/>
    <property type="project" value="InterPro"/>
</dbReference>
<feature type="compositionally biased region" description="Polar residues" evidence="1">
    <location>
        <begin position="308"/>
        <end position="327"/>
    </location>
</feature>
<dbReference type="GO" id="GO:0016301">
    <property type="term" value="F:kinase activity"/>
    <property type="evidence" value="ECO:0007669"/>
    <property type="project" value="UniProtKB-KW"/>
</dbReference>
<accession>A0A506U9W5</accession>
<dbReference type="PANTHER" id="PTHR30492">
    <property type="entry name" value="METHYLGLYOXAL SYNTHASE"/>
    <property type="match status" value="1"/>
</dbReference>
<evidence type="ECO:0000259" key="2">
    <source>
        <dbReference type="PROSITE" id="PS50146"/>
    </source>
</evidence>
<dbReference type="Gene3D" id="3.40.50.10330">
    <property type="entry name" value="Probable inorganic polyphosphate/atp-NAD kinase, domain 1"/>
    <property type="match status" value="1"/>
</dbReference>
<name>A0A506U9W5_9HYPH</name>
<keyword evidence="3" id="KW-0418">Kinase</keyword>
<dbReference type="SUPFAM" id="SSF111331">
    <property type="entry name" value="NAD kinase/diacylglycerol kinase-like"/>
    <property type="match status" value="1"/>
</dbReference>
<dbReference type="Proteomes" id="UP000320314">
    <property type="component" value="Unassembled WGS sequence"/>
</dbReference>
<dbReference type="InterPro" id="IPR004363">
    <property type="entry name" value="Methylgl_synth"/>
</dbReference>
<comment type="caution">
    <text evidence="3">The sequence shown here is derived from an EMBL/GenBank/DDBJ whole genome shotgun (WGS) entry which is preliminary data.</text>
</comment>
<sequence length="327" mass="35347">MKIHAVFNRDGGTFRTTDMEAYAGNAERIFSERGNTFSYDIVGGDEIEETLKRASGRDDLGAMLAGGGDGTISLAAGLCWKNGMPLGVIPAGTMNLFARALGMPLDIEAALPVLASGKVRDCDIASANGKSFIHQYSVGLHSRMVRVRNSYQFRSKFGKMRASMRAVFQTIIDPPAFDSVYRIEGAEEERRVSAISVSNNLFSDDPLLYPSTLSGGELGVYIADAMRPAGVAKLVFDILRGKLRLNEEVQARGADSVELSFPKLPKRASAVMDGELTPLERDVTVRMHAGELKILAPDENASEEEPSWFSSVAGGQTATETPSRRSS</sequence>
<evidence type="ECO:0000313" key="4">
    <source>
        <dbReference type="Proteomes" id="UP000320314"/>
    </source>
</evidence>
<reference evidence="3 4" key="1">
    <citation type="submission" date="2019-06" db="EMBL/GenBank/DDBJ databases">
        <authorList>
            <person name="Li M."/>
        </authorList>
    </citation>
    <scope>NUCLEOTIDE SEQUENCE [LARGE SCALE GENOMIC DNA]</scope>
    <source>
        <strain evidence="3 4">BGMRC6574</strain>
    </source>
</reference>
<dbReference type="GO" id="GO:0005829">
    <property type="term" value="C:cytosol"/>
    <property type="evidence" value="ECO:0007669"/>
    <property type="project" value="TreeGrafter"/>
</dbReference>
<dbReference type="InterPro" id="IPR017438">
    <property type="entry name" value="ATP-NAD_kinase_N"/>
</dbReference>
<dbReference type="Pfam" id="PF00781">
    <property type="entry name" value="DAGK_cat"/>
    <property type="match status" value="1"/>
</dbReference>
<dbReference type="EMBL" id="VHLH01000008">
    <property type="protein sequence ID" value="TPW29864.1"/>
    <property type="molecule type" value="Genomic_DNA"/>
</dbReference>
<dbReference type="InterPro" id="IPR016064">
    <property type="entry name" value="NAD/diacylglycerol_kinase_sf"/>
</dbReference>